<feature type="site" description="Lowers pKa of active site Cys" evidence="3">
    <location>
        <position position="239"/>
    </location>
</feature>
<dbReference type="PIRSF" id="PIRSF015753">
    <property type="entry name" value="GST"/>
    <property type="match status" value="1"/>
</dbReference>
<dbReference type="InterPro" id="IPR036282">
    <property type="entry name" value="Glutathione-S-Trfase_C_sf"/>
</dbReference>
<feature type="active site" description="Proton donor/acceptor" evidence="1">
    <location>
        <position position="180"/>
    </location>
</feature>
<accession>A0A2P7YDI1</accession>
<dbReference type="GO" id="GO:0005737">
    <property type="term" value="C:cytoplasm"/>
    <property type="evidence" value="ECO:0007669"/>
    <property type="project" value="TreeGrafter"/>
</dbReference>
<feature type="active site" description="Nucleophile" evidence="1">
    <location>
        <position position="39"/>
    </location>
</feature>
<evidence type="ECO:0000256" key="3">
    <source>
        <dbReference type="PIRSR" id="PIRSR015753-3"/>
    </source>
</evidence>
<dbReference type="InterPro" id="IPR010987">
    <property type="entry name" value="Glutathione-S-Trfase_C-like"/>
</dbReference>
<dbReference type="Pfam" id="PF13410">
    <property type="entry name" value="GST_C_2"/>
    <property type="match status" value="1"/>
</dbReference>
<evidence type="ECO:0000256" key="2">
    <source>
        <dbReference type="PIRSR" id="PIRSR015753-2"/>
    </source>
</evidence>
<evidence type="ECO:0000313" key="5">
    <source>
        <dbReference type="EMBL" id="PSK34029.1"/>
    </source>
</evidence>
<dbReference type="AlphaFoldDB" id="A0A2P7YDI1"/>
<dbReference type="Pfam" id="PF13409">
    <property type="entry name" value="GST_N_2"/>
    <property type="match status" value="1"/>
</dbReference>
<dbReference type="PANTHER" id="PTHR32419">
    <property type="entry name" value="GLUTATHIONYL-HYDROQUINONE REDUCTASE"/>
    <property type="match status" value="1"/>
</dbReference>
<dbReference type="PANTHER" id="PTHR32419:SF25">
    <property type="entry name" value="GLUTATHIONE S-TRANSFERASE (EUROFUNG)"/>
    <property type="match status" value="1"/>
</dbReference>
<dbReference type="OrthoDB" id="2309723at2759"/>
<dbReference type="InterPro" id="IPR016639">
    <property type="entry name" value="GST_Omega/GSH"/>
</dbReference>
<evidence type="ECO:0000256" key="1">
    <source>
        <dbReference type="PIRSR" id="PIRSR015753-1"/>
    </source>
</evidence>
<dbReference type="SUPFAM" id="SSF47616">
    <property type="entry name" value="GST C-terminal domain-like"/>
    <property type="match status" value="1"/>
</dbReference>
<gene>
    <name evidence="5" type="ORF">B9Z65_8355</name>
</gene>
<evidence type="ECO:0000259" key="4">
    <source>
        <dbReference type="PROSITE" id="PS50405"/>
    </source>
</evidence>
<dbReference type="Gene3D" id="3.40.30.10">
    <property type="entry name" value="Glutaredoxin"/>
    <property type="match status" value="1"/>
</dbReference>
<feature type="binding site" evidence="2">
    <location>
        <begin position="125"/>
        <end position="126"/>
    </location>
    <ligand>
        <name>glutathione</name>
        <dbReference type="ChEBI" id="CHEBI:57925"/>
    </ligand>
</feature>
<dbReference type="InterPro" id="IPR004045">
    <property type="entry name" value="Glutathione_S-Trfase_N"/>
</dbReference>
<dbReference type="InterPro" id="IPR036249">
    <property type="entry name" value="Thioredoxin-like_sf"/>
</dbReference>
<protein>
    <submittedName>
        <fullName evidence="5">Glutathione S-transferase omega-like 2</fullName>
    </submittedName>
</protein>
<name>A0A2P7YDI1_9PEZI</name>
<feature type="domain" description="GST C-terminal" evidence="4">
    <location>
        <begin position="123"/>
        <end position="289"/>
    </location>
</feature>
<dbReference type="Gene3D" id="1.20.1050.10">
    <property type="match status" value="1"/>
</dbReference>
<dbReference type="PROSITE" id="PS50405">
    <property type="entry name" value="GST_CTER"/>
    <property type="match status" value="1"/>
</dbReference>
<sequence length="315" mass="35800">MTEKKGEFVRSISQFRDTIPSAAYPAEKGRYILYANYLCPWAHRTLITRALEGLEDMIEFIEVDQFDFERGWIFSGKYGPSSDPITGVKTLREFYEHIRPGSLKNGVASVPTLFDKKTQSNINNESSEIIRMFESGFDSLLPPAQREANKGNRGLLPDSLKDDIDAMNAWVYESINNGTYRVGFASTQEAYEANVPKFYQGLDRLEKHLSSQGPYLFGDSITEADIRTFPTIFCFDIAYPKFFTRKPGDVKLIREHYPNVDKWLQRLYGDESEMTNGGAVKKTSNFAKMREGSKKVPNMDVAYQAPTIDILPLAV</sequence>
<keyword evidence="6" id="KW-1185">Reference proteome</keyword>
<dbReference type="SUPFAM" id="SSF52833">
    <property type="entry name" value="Thioredoxin-like"/>
    <property type="match status" value="1"/>
</dbReference>
<dbReference type="EMBL" id="NHZQ01000447">
    <property type="protein sequence ID" value="PSK34029.1"/>
    <property type="molecule type" value="Genomic_DNA"/>
</dbReference>
<dbReference type="STRING" id="40998.A0A2P7YDI1"/>
<evidence type="ECO:0000313" key="6">
    <source>
        <dbReference type="Proteomes" id="UP000243723"/>
    </source>
</evidence>
<keyword evidence="5" id="KW-0808">Transferase</keyword>
<dbReference type="Proteomes" id="UP000243723">
    <property type="component" value="Unassembled WGS sequence"/>
</dbReference>
<comment type="caution">
    <text evidence="5">The sequence shown here is derived from an EMBL/GenBank/DDBJ whole genome shotgun (WGS) entry which is preliminary data.</text>
</comment>
<feature type="binding site" evidence="2">
    <location>
        <position position="72"/>
    </location>
    <ligand>
        <name>glutathione</name>
        <dbReference type="ChEBI" id="CHEBI:57925"/>
    </ligand>
</feature>
<reference evidence="5 6" key="1">
    <citation type="submission" date="2017-05" db="EMBL/GenBank/DDBJ databases">
        <title>Draft genome sequence of Elsinoe australis.</title>
        <authorList>
            <person name="Cheng Q."/>
        </authorList>
    </citation>
    <scope>NUCLEOTIDE SEQUENCE [LARGE SCALE GENOMIC DNA]</scope>
    <source>
        <strain evidence="5 6">NL1</strain>
    </source>
</reference>
<organism evidence="5 6">
    <name type="scientific">Elsinoe australis</name>
    <dbReference type="NCBI Taxonomy" id="40998"/>
    <lineage>
        <taxon>Eukaryota</taxon>
        <taxon>Fungi</taxon>
        <taxon>Dikarya</taxon>
        <taxon>Ascomycota</taxon>
        <taxon>Pezizomycotina</taxon>
        <taxon>Dothideomycetes</taxon>
        <taxon>Dothideomycetidae</taxon>
        <taxon>Myriangiales</taxon>
        <taxon>Elsinoaceae</taxon>
        <taxon>Elsinoe</taxon>
    </lineage>
</organism>
<dbReference type="GO" id="GO:0004364">
    <property type="term" value="F:glutathione transferase activity"/>
    <property type="evidence" value="ECO:0007669"/>
    <property type="project" value="InterPro"/>
</dbReference>
<proteinExistence type="predicted"/>